<comment type="similarity">
    <text evidence="1">Belongs to the carbon-nitrogen hydrolase superfamily. NIT1/NIT2 family.</text>
</comment>
<evidence type="ECO:0000259" key="2">
    <source>
        <dbReference type="PROSITE" id="PS50263"/>
    </source>
</evidence>
<dbReference type="PANTHER" id="PTHR23088:SF27">
    <property type="entry name" value="DEAMINATED GLUTATHIONE AMIDASE"/>
    <property type="match status" value="1"/>
</dbReference>
<keyword evidence="3" id="KW-0378">Hydrolase</keyword>
<name>A0A2W1LNF5_9BACL</name>
<feature type="domain" description="CN hydrolase" evidence="2">
    <location>
        <begin position="14"/>
        <end position="253"/>
    </location>
</feature>
<dbReference type="InterPro" id="IPR003010">
    <property type="entry name" value="C-N_Hydrolase"/>
</dbReference>
<dbReference type="Pfam" id="PF00795">
    <property type="entry name" value="CN_hydrolase"/>
    <property type="match status" value="1"/>
</dbReference>
<evidence type="ECO:0000313" key="3">
    <source>
        <dbReference type="EMBL" id="PZD96004.1"/>
    </source>
</evidence>
<dbReference type="GO" id="GO:0016787">
    <property type="term" value="F:hydrolase activity"/>
    <property type="evidence" value="ECO:0007669"/>
    <property type="project" value="UniProtKB-KW"/>
</dbReference>
<comment type="caution">
    <text evidence="3">The sequence shown here is derived from an EMBL/GenBank/DDBJ whole genome shotgun (WGS) entry which is preliminary data.</text>
</comment>
<dbReference type="EMBL" id="QKRB01000043">
    <property type="protein sequence ID" value="PZD96004.1"/>
    <property type="molecule type" value="Genomic_DNA"/>
</dbReference>
<evidence type="ECO:0000313" key="4">
    <source>
        <dbReference type="Proteomes" id="UP000249522"/>
    </source>
</evidence>
<sequence length="291" mass="31990">MVHVEDEFYPKQALRVAVAQAASLSGDIGANVERAIPMIEFAAQQKADIVVFPEKFLTGYVPEIIISDPDRYAVVPNDPRLEPVRNVCKQHGICAIIGTPTRLDGSLYISSIVIGQSGTEAVTYHKTHLFHSEKEIFKSDNKRNILAVKDWNIGLGICYDAGFPEHSRTLAQAGCHVYMVSSLFSKGVGYLESRIWFPARALDNTIYTVMVNHAGKTGVWDACGSSGVWDPFGQLVAEASEGEPEVIIAELDPARLREAREAERMLADSMGLQQPAADEVVTVRMGWNERG</sequence>
<dbReference type="RefSeq" id="WP_111146749.1">
    <property type="nucleotide sequence ID" value="NZ_QKRB01000043.1"/>
</dbReference>
<protein>
    <submittedName>
        <fullName evidence="3">Carbon-nitrogen hydrolase family protein</fullName>
    </submittedName>
</protein>
<dbReference type="PROSITE" id="PS50263">
    <property type="entry name" value="CN_HYDROLASE"/>
    <property type="match status" value="1"/>
</dbReference>
<proteinExistence type="inferred from homology"/>
<evidence type="ECO:0000256" key="1">
    <source>
        <dbReference type="ARBA" id="ARBA00010613"/>
    </source>
</evidence>
<reference evidence="3 4" key="1">
    <citation type="submission" date="2018-06" db="EMBL/GenBank/DDBJ databases">
        <title>Paenibacillus imtechensis sp. nov.</title>
        <authorList>
            <person name="Pinnaka A.K."/>
            <person name="Singh H."/>
            <person name="Kaur M."/>
        </authorList>
    </citation>
    <scope>NUCLEOTIDE SEQUENCE [LARGE SCALE GENOMIC DNA]</scope>
    <source>
        <strain evidence="3 4">SMB1</strain>
    </source>
</reference>
<gene>
    <name evidence="3" type="ORF">DNH61_11290</name>
</gene>
<dbReference type="PANTHER" id="PTHR23088">
    <property type="entry name" value="NITRILASE-RELATED"/>
    <property type="match status" value="1"/>
</dbReference>
<dbReference type="CDD" id="cd07197">
    <property type="entry name" value="nitrilase"/>
    <property type="match status" value="1"/>
</dbReference>
<dbReference type="SUPFAM" id="SSF56317">
    <property type="entry name" value="Carbon-nitrogen hydrolase"/>
    <property type="match status" value="1"/>
</dbReference>
<dbReference type="InterPro" id="IPR036526">
    <property type="entry name" value="C-N_Hydrolase_sf"/>
</dbReference>
<keyword evidence="4" id="KW-1185">Reference proteome</keyword>
<dbReference type="Proteomes" id="UP000249522">
    <property type="component" value="Unassembled WGS sequence"/>
</dbReference>
<dbReference type="Gene3D" id="3.60.110.10">
    <property type="entry name" value="Carbon-nitrogen hydrolase"/>
    <property type="match status" value="1"/>
</dbReference>
<accession>A0A2W1LNF5</accession>
<dbReference type="AlphaFoldDB" id="A0A2W1LNF5"/>
<organism evidence="3 4">
    <name type="scientific">Paenibacillus sambharensis</name>
    <dbReference type="NCBI Taxonomy" id="1803190"/>
    <lineage>
        <taxon>Bacteria</taxon>
        <taxon>Bacillati</taxon>
        <taxon>Bacillota</taxon>
        <taxon>Bacilli</taxon>
        <taxon>Bacillales</taxon>
        <taxon>Paenibacillaceae</taxon>
        <taxon>Paenibacillus</taxon>
    </lineage>
</organism>
<dbReference type="OrthoDB" id="9811121at2"/>